<dbReference type="Gene3D" id="6.10.250.240">
    <property type="match status" value="1"/>
</dbReference>
<keyword evidence="3 7" id="KW-0863">Zinc-finger</keyword>
<comment type="function">
    <text evidence="7">May play a role in DNA repair. It seems to be involved in an RecBC-independent recombinational process of DNA repair. It may act with RecF and RecO.</text>
</comment>
<dbReference type="Pfam" id="PF21175">
    <property type="entry name" value="RecR_C"/>
    <property type="match status" value="1"/>
</dbReference>
<dbReference type="GO" id="GO:0003677">
    <property type="term" value="F:DNA binding"/>
    <property type="evidence" value="ECO:0007669"/>
    <property type="project" value="UniProtKB-UniRule"/>
</dbReference>
<dbReference type="AlphaFoldDB" id="A0A1J5I935"/>
<dbReference type="InterPro" id="IPR015967">
    <property type="entry name" value="Rcmb_RecR_Znf"/>
</dbReference>
<dbReference type="PROSITE" id="PS01300">
    <property type="entry name" value="RECR"/>
    <property type="match status" value="1"/>
</dbReference>
<dbReference type="Gene3D" id="1.10.8.420">
    <property type="entry name" value="RecR Domain 1"/>
    <property type="match status" value="1"/>
</dbReference>
<dbReference type="CDD" id="cd01025">
    <property type="entry name" value="TOPRIM_recR"/>
    <property type="match status" value="1"/>
</dbReference>
<feature type="zinc finger region" description="C4-type" evidence="7">
    <location>
        <begin position="57"/>
        <end position="72"/>
    </location>
</feature>
<evidence type="ECO:0000256" key="1">
    <source>
        <dbReference type="ARBA" id="ARBA00022723"/>
    </source>
</evidence>
<name>A0A1J5I935_9BACT</name>
<dbReference type="GO" id="GO:0006281">
    <property type="term" value="P:DNA repair"/>
    <property type="evidence" value="ECO:0007669"/>
    <property type="project" value="UniProtKB-UniRule"/>
</dbReference>
<organism evidence="9 10">
    <name type="scientific">Candidatus Shapirobacteria bacterium CG2_30_35_20</name>
    <dbReference type="NCBI Taxonomy" id="1805376"/>
    <lineage>
        <taxon>Bacteria</taxon>
        <taxon>Candidatus Shapironibacteriota</taxon>
    </lineage>
</organism>
<evidence type="ECO:0000256" key="2">
    <source>
        <dbReference type="ARBA" id="ARBA00022763"/>
    </source>
</evidence>
<dbReference type="Proteomes" id="UP000182344">
    <property type="component" value="Unassembled WGS sequence"/>
</dbReference>
<dbReference type="Pfam" id="PF21176">
    <property type="entry name" value="RecR_HhH"/>
    <property type="match status" value="1"/>
</dbReference>
<dbReference type="PANTHER" id="PTHR30446:SF0">
    <property type="entry name" value="RECOMBINATION PROTEIN RECR"/>
    <property type="match status" value="1"/>
</dbReference>
<evidence type="ECO:0000256" key="4">
    <source>
        <dbReference type="ARBA" id="ARBA00022833"/>
    </source>
</evidence>
<evidence type="ECO:0000256" key="7">
    <source>
        <dbReference type="HAMAP-Rule" id="MF_00017"/>
    </source>
</evidence>
<dbReference type="HAMAP" id="MF_00017">
    <property type="entry name" value="RecR"/>
    <property type="match status" value="1"/>
</dbReference>
<dbReference type="Gene3D" id="3.40.1360.10">
    <property type="match status" value="1"/>
</dbReference>
<dbReference type="InterPro" id="IPR023627">
    <property type="entry name" value="Rcmb_RecR"/>
</dbReference>
<dbReference type="PANTHER" id="PTHR30446">
    <property type="entry name" value="RECOMBINATION PROTEIN RECR"/>
    <property type="match status" value="1"/>
</dbReference>
<dbReference type="InterPro" id="IPR034137">
    <property type="entry name" value="TOPRIM_RecR"/>
</dbReference>
<dbReference type="SUPFAM" id="SSF111304">
    <property type="entry name" value="Recombination protein RecR"/>
    <property type="match status" value="1"/>
</dbReference>
<dbReference type="EMBL" id="MNZO01000008">
    <property type="protein sequence ID" value="OIP87736.1"/>
    <property type="molecule type" value="Genomic_DNA"/>
</dbReference>
<dbReference type="GO" id="GO:0006310">
    <property type="term" value="P:DNA recombination"/>
    <property type="evidence" value="ECO:0007669"/>
    <property type="project" value="UniProtKB-UniRule"/>
</dbReference>
<evidence type="ECO:0000259" key="8">
    <source>
        <dbReference type="PROSITE" id="PS50880"/>
    </source>
</evidence>
<evidence type="ECO:0000313" key="10">
    <source>
        <dbReference type="Proteomes" id="UP000182344"/>
    </source>
</evidence>
<reference evidence="9 10" key="1">
    <citation type="journal article" date="2016" name="Environ. Microbiol.">
        <title>Genomic resolution of a cold subsurface aquifer community provides metabolic insights for novel microbes adapted to high CO concentrations.</title>
        <authorList>
            <person name="Probst A.J."/>
            <person name="Castelle C.J."/>
            <person name="Singh A."/>
            <person name="Brown C.T."/>
            <person name="Anantharaman K."/>
            <person name="Sharon I."/>
            <person name="Hug L.A."/>
            <person name="Burstein D."/>
            <person name="Emerson J.B."/>
            <person name="Thomas B.C."/>
            <person name="Banfield J.F."/>
        </authorList>
    </citation>
    <scope>NUCLEOTIDE SEQUENCE [LARGE SCALE GENOMIC DNA]</scope>
    <source>
        <strain evidence="9">CG2_30_35_20</strain>
    </source>
</reference>
<dbReference type="PROSITE" id="PS50880">
    <property type="entry name" value="TOPRIM"/>
    <property type="match status" value="1"/>
</dbReference>
<evidence type="ECO:0000313" key="9">
    <source>
        <dbReference type="EMBL" id="OIP87736.1"/>
    </source>
</evidence>
<dbReference type="InterPro" id="IPR006171">
    <property type="entry name" value="TOPRIM_dom"/>
</dbReference>
<dbReference type="Pfam" id="PF13662">
    <property type="entry name" value="Toprim_4"/>
    <property type="match status" value="1"/>
</dbReference>
<keyword evidence="2 7" id="KW-0227">DNA damage</keyword>
<evidence type="ECO:0000256" key="6">
    <source>
        <dbReference type="ARBA" id="ARBA00023204"/>
    </source>
</evidence>
<dbReference type="STRING" id="1805376.AUK05_00540"/>
<keyword evidence="4 7" id="KW-0862">Zinc</keyword>
<keyword evidence="1 7" id="KW-0479">Metal-binding</keyword>
<keyword evidence="5 7" id="KW-0233">DNA recombination</keyword>
<proteinExistence type="inferred from homology"/>
<comment type="similarity">
    <text evidence="7">Belongs to the RecR family.</text>
</comment>
<sequence length="204" mass="22528">MKLPTGLNNLVEFLQRLPGVGPKSALRMAFYLLQTSDSFNEELAKTIGDLKKNVFVCSECFSVSDEEICEVCKDNNRNKQLICVVERADDVIIIESLGGFNGIYHVLGGAINPLNHIGPDDLRMTELLERVKKYDVSEVIVATNLSLEGEATALYIKSKVQSLKVEKFEGVKVTRIGTGLPMGADLGYADMATLQRAMEGRREI</sequence>
<keyword evidence="6 7" id="KW-0234">DNA repair</keyword>
<dbReference type="InterPro" id="IPR000093">
    <property type="entry name" value="DNA_Rcmb_RecR"/>
</dbReference>
<protein>
    <recommendedName>
        <fullName evidence="7">Recombination protein RecR</fullName>
    </recommendedName>
</protein>
<evidence type="ECO:0000256" key="3">
    <source>
        <dbReference type="ARBA" id="ARBA00022771"/>
    </source>
</evidence>
<feature type="domain" description="Toprim" evidence="8">
    <location>
        <begin position="80"/>
        <end position="181"/>
    </location>
</feature>
<dbReference type="NCBIfam" id="TIGR00615">
    <property type="entry name" value="recR"/>
    <property type="match status" value="1"/>
</dbReference>
<gene>
    <name evidence="7" type="primary">recR</name>
    <name evidence="9" type="ORF">AUK05_00540</name>
</gene>
<comment type="caution">
    <text evidence="9">The sequence shown here is derived from an EMBL/GenBank/DDBJ whole genome shotgun (WGS) entry which is preliminary data.</text>
</comment>
<dbReference type="SMART" id="SM00493">
    <property type="entry name" value="TOPRIM"/>
    <property type="match status" value="1"/>
</dbReference>
<evidence type="ECO:0000256" key="5">
    <source>
        <dbReference type="ARBA" id="ARBA00023172"/>
    </source>
</evidence>
<accession>A0A1J5I935</accession>
<dbReference type="GO" id="GO:0008270">
    <property type="term" value="F:zinc ion binding"/>
    <property type="evidence" value="ECO:0007669"/>
    <property type="project" value="UniProtKB-KW"/>
</dbReference>